<dbReference type="SUPFAM" id="SSF53706">
    <property type="entry name" value="Formate dehydrogenase/DMSO reductase, domains 1-3"/>
    <property type="match status" value="1"/>
</dbReference>
<reference evidence="9 10" key="1">
    <citation type="journal article" date="2015" name="J. Biotechnol.">
        <title>Complete genome sequence of a malodorant-producing acetogen, Clostridium scatologenes ATCC 25775(T).</title>
        <authorList>
            <person name="Zhu Z."/>
            <person name="Guo T."/>
            <person name="Zheng H."/>
            <person name="Song T."/>
            <person name="Ouyang P."/>
            <person name="Xie J."/>
        </authorList>
    </citation>
    <scope>NUCLEOTIDE SEQUENCE [LARGE SCALE GENOMIC DNA]</scope>
    <source>
        <strain evidence="9 10">ATCC 25775</strain>
    </source>
</reference>
<feature type="domain" description="4Fe-4S Mo/W bis-MGD-type" evidence="8">
    <location>
        <begin position="3"/>
        <end position="59"/>
    </location>
</feature>
<gene>
    <name evidence="9" type="ORF">CSCA_0253</name>
</gene>
<keyword evidence="7" id="KW-0411">Iron-sulfur</keyword>
<organism evidence="9 10">
    <name type="scientific">Clostridium scatologenes</name>
    <dbReference type="NCBI Taxonomy" id="1548"/>
    <lineage>
        <taxon>Bacteria</taxon>
        <taxon>Bacillati</taxon>
        <taxon>Bacillota</taxon>
        <taxon>Clostridia</taxon>
        <taxon>Eubacteriales</taxon>
        <taxon>Clostridiaceae</taxon>
        <taxon>Clostridium</taxon>
    </lineage>
</organism>
<evidence type="ECO:0000259" key="8">
    <source>
        <dbReference type="PROSITE" id="PS51669"/>
    </source>
</evidence>
<dbReference type="RefSeq" id="WP_029160446.1">
    <property type="nucleotide sequence ID" value="NZ_CP009933.1"/>
</dbReference>
<protein>
    <submittedName>
        <fullName evidence="9">Anaerobic dehydrogenase</fullName>
    </submittedName>
</protein>
<evidence type="ECO:0000256" key="6">
    <source>
        <dbReference type="ARBA" id="ARBA00023004"/>
    </source>
</evidence>
<dbReference type="PROSITE" id="PS51669">
    <property type="entry name" value="4FE4S_MOW_BIS_MGD"/>
    <property type="match status" value="1"/>
</dbReference>
<dbReference type="GO" id="GO:0051536">
    <property type="term" value="F:iron-sulfur cluster binding"/>
    <property type="evidence" value="ECO:0007669"/>
    <property type="project" value="UniProtKB-KW"/>
</dbReference>
<dbReference type="Gene3D" id="3.40.228.10">
    <property type="entry name" value="Dimethylsulfoxide Reductase, domain 2"/>
    <property type="match status" value="1"/>
</dbReference>
<dbReference type="InterPro" id="IPR006657">
    <property type="entry name" value="MoPterin_dinucl-bd_dom"/>
</dbReference>
<dbReference type="HOGENOM" id="CLU_000422_13_3_9"/>
<dbReference type="GO" id="GO:0016491">
    <property type="term" value="F:oxidoreductase activity"/>
    <property type="evidence" value="ECO:0007669"/>
    <property type="project" value="UniProtKB-KW"/>
</dbReference>
<evidence type="ECO:0000313" key="9">
    <source>
        <dbReference type="EMBL" id="AKA67378.1"/>
    </source>
</evidence>
<dbReference type="InterPro" id="IPR009010">
    <property type="entry name" value="Asp_de-COase-like_dom_sf"/>
</dbReference>
<dbReference type="Proteomes" id="UP000033115">
    <property type="component" value="Chromosome"/>
</dbReference>
<proteinExistence type="inferred from homology"/>
<dbReference type="InterPro" id="IPR006963">
    <property type="entry name" value="Mopterin_OxRdtase_4Fe-4S_dom"/>
</dbReference>
<keyword evidence="10" id="KW-1185">Reference proteome</keyword>
<dbReference type="PANTHER" id="PTHR43742">
    <property type="entry name" value="TRIMETHYLAMINE-N-OXIDE REDUCTASE"/>
    <property type="match status" value="1"/>
</dbReference>
<dbReference type="Gene3D" id="3.40.50.740">
    <property type="match status" value="1"/>
</dbReference>
<dbReference type="STRING" id="1548.CSCA_0253"/>
<dbReference type="Gene3D" id="2.40.40.20">
    <property type="match status" value="1"/>
</dbReference>
<dbReference type="Gene3D" id="2.20.25.90">
    <property type="entry name" value="ADC-like domains"/>
    <property type="match status" value="1"/>
</dbReference>
<evidence type="ECO:0000256" key="3">
    <source>
        <dbReference type="ARBA" id="ARBA00022505"/>
    </source>
</evidence>
<keyword evidence="3" id="KW-0500">Molybdenum</keyword>
<keyword evidence="6" id="KW-0408">Iron</keyword>
<evidence type="ECO:0000256" key="1">
    <source>
        <dbReference type="ARBA" id="ARBA00001942"/>
    </source>
</evidence>
<dbReference type="SMART" id="SM00926">
    <property type="entry name" value="Molybdop_Fe4S4"/>
    <property type="match status" value="1"/>
</dbReference>
<dbReference type="PANTHER" id="PTHR43742:SF6">
    <property type="entry name" value="OXIDOREDUCTASE YYAE-RELATED"/>
    <property type="match status" value="1"/>
</dbReference>
<evidence type="ECO:0000256" key="4">
    <source>
        <dbReference type="ARBA" id="ARBA00022723"/>
    </source>
</evidence>
<dbReference type="InterPro" id="IPR006655">
    <property type="entry name" value="Mopterin_OxRdtase_prok_CS"/>
</dbReference>
<evidence type="ECO:0000256" key="7">
    <source>
        <dbReference type="ARBA" id="ARBA00023014"/>
    </source>
</evidence>
<name>A0A0E3M4E7_CLOSL</name>
<dbReference type="EMBL" id="CP009933">
    <property type="protein sequence ID" value="AKA67378.1"/>
    <property type="molecule type" value="Genomic_DNA"/>
</dbReference>
<comment type="similarity">
    <text evidence="2">Belongs to the prokaryotic molybdopterin-containing oxidoreductase family.</text>
</comment>
<accession>A0A0E3M4E7</accession>
<dbReference type="KEGG" id="csq:CSCA_0253"/>
<keyword evidence="4" id="KW-0479">Metal-binding</keyword>
<dbReference type="Pfam" id="PF04879">
    <property type="entry name" value="Molybdop_Fe4S4"/>
    <property type="match status" value="1"/>
</dbReference>
<sequence length="681" mass="77005">MCRKTVQTLCRMCDEHCGINVHLKDNTIIKVNGYDKHLWNEGRMCIKGLSSIDMFYAPDRILTPVKKTKHGFKEISLQQALNEISEKMIKIKEKYGTRGLGVWKGEAVGTAQQEQIVRRFCSAWGTPNYFSNDSECFLGRWMGYSLVCGNWTSVDFLNSKCIILWGSNPSYSHPNTAALIMKAKKHGAKLIVIDSRLSQIAKQADIFVQIKPGTDGALALGICRELIKNKLFDYKFIESYTIGFNDFKNYVEGFNPQFVKKETGVNIGVIKKIVKFIGNSIPSVGIYVGVGLEHHENGVNNIRAVACINGLTGSFDAKGGNLIPEAINMNKLTLYDEIHLENLEPIGFNKFPMLFFLRKEAHTMTAMDTILTEKPYPLKGMIITAANPVITNPNSLKVIKALKTLELLVVRDLFMSETAELADYILPSASFLERSELHCHSSIQAVNLTKKVASIDNCQSEYEFWHDIAHRIGIGKYFPWNNENELNEWLIKPTGISLQEIEGHSEGLVYKPIVYSKWIEKNDKPFNTISGKIEFIYKHQKDQSYVNELPEYKSPSYITKFNKKYPFVLISGARKLVYYNSRNRNLKLLNKTGQKPEIEIHPLDAKKLGVKNKDMVKVISAVGDINIAVKIVEKGEIMRGVVQVTHGWKNANINEITHDNINDPISGFPLMKSVQVNIVKL</sequence>
<dbReference type="AlphaFoldDB" id="A0A0E3M4E7"/>
<evidence type="ECO:0000256" key="2">
    <source>
        <dbReference type="ARBA" id="ARBA00010312"/>
    </source>
</evidence>
<dbReference type="InterPro" id="IPR050612">
    <property type="entry name" value="Prok_Mopterin_Oxidored"/>
</dbReference>
<dbReference type="Pfam" id="PF01568">
    <property type="entry name" value="Molydop_binding"/>
    <property type="match status" value="1"/>
</dbReference>
<keyword evidence="5" id="KW-0560">Oxidoreductase</keyword>
<evidence type="ECO:0000313" key="10">
    <source>
        <dbReference type="Proteomes" id="UP000033115"/>
    </source>
</evidence>
<comment type="cofactor">
    <cofactor evidence="1">
        <name>Mo-bis(molybdopterin guanine dinucleotide)</name>
        <dbReference type="ChEBI" id="CHEBI:60539"/>
    </cofactor>
</comment>
<dbReference type="SUPFAM" id="SSF50692">
    <property type="entry name" value="ADC-like"/>
    <property type="match status" value="1"/>
</dbReference>
<dbReference type="PROSITE" id="PS00490">
    <property type="entry name" value="MOLYBDOPTERIN_PROK_2"/>
    <property type="match status" value="1"/>
</dbReference>
<dbReference type="GO" id="GO:0046872">
    <property type="term" value="F:metal ion binding"/>
    <property type="evidence" value="ECO:0007669"/>
    <property type="project" value="UniProtKB-KW"/>
</dbReference>
<dbReference type="GO" id="GO:0043546">
    <property type="term" value="F:molybdopterin cofactor binding"/>
    <property type="evidence" value="ECO:0007669"/>
    <property type="project" value="InterPro"/>
</dbReference>
<dbReference type="Pfam" id="PF00384">
    <property type="entry name" value="Molybdopterin"/>
    <property type="match status" value="1"/>
</dbReference>
<evidence type="ECO:0000256" key="5">
    <source>
        <dbReference type="ARBA" id="ARBA00023002"/>
    </source>
</evidence>
<dbReference type="InterPro" id="IPR006656">
    <property type="entry name" value="Mopterin_OxRdtase"/>
</dbReference>